<feature type="region of interest" description="Disordered" evidence="1">
    <location>
        <begin position="19"/>
        <end position="43"/>
    </location>
</feature>
<dbReference type="GeneID" id="63919169"/>
<feature type="compositionally biased region" description="Polar residues" evidence="1">
    <location>
        <begin position="71"/>
        <end position="81"/>
    </location>
</feature>
<accession>A0A074WW08</accession>
<keyword evidence="3" id="KW-1185">Reference proteome</keyword>
<evidence type="ECO:0000256" key="1">
    <source>
        <dbReference type="SAM" id="MobiDB-lite"/>
    </source>
</evidence>
<organism evidence="2 3">
    <name type="scientific">Aureobasidium melanogenum (strain CBS 110374)</name>
    <name type="common">Aureobasidium pullulans var. melanogenum</name>
    <dbReference type="NCBI Taxonomy" id="1043003"/>
    <lineage>
        <taxon>Eukaryota</taxon>
        <taxon>Fungi</taxon>
        <taxon>Dikarya</taxon>
        <taxon>Ascomycota</taxon>
        <taxon>Pezizomycotina</taxon>
        <taxon>Dothideomycetes</taxon>
        <taxon>Dothideomycetidae</taxon>
        <taxon>Dothideales</taxon>
        <taxon>Saccotheciaceae</taxon>
        <taxon>Aureobasidium</taxon>
    </lineage>
</organism>
<dbReference type="EMBL" id="KL584825">
    <property type="protein sequence ID" value="KEQ66561.1"/>
    <property type="molecule type" value="Genomic_DNA"/>
</dbReference>
<protein>
    <submittedName>
        <fullName evidence="2">Uncharacterized protein</fullName>
    </submittedName>
</protein>
<gene>
    <name evidence="2" type="ORF">M437DRAFT_72127</name>
</gene>
<reference evidence="2 3" key="1">
    <citation type="journal article" date="2014" name="BMC Genomics">
        <title>Genome sequencing of four Aureobasidium pullulans varieties: biotechnological potential, stress tolerance, and description of new species.</title>
        <authorList>
            <person name="Gostin Ar C."/>
            <person name="Ohm R.A."/>
            <person name="Kogej T."/>
            <person name="Sonjak S."/>
            <person name="Turk M."/>
            <person name="Zajc J."/>
            <person name="Zalar P."/>
            <person name="Grube M."/>
            <person name="Sun H."/>
            <person name="Han J."/>
            <person name="Sharma A."/>
            <person name="Chiniquy J."/>
            <person name="Ngan C.Y."/>
            <person name="Lipzen A."/>
            <person name="Barry K."/>
            <person name="Grigoriev I.V."/>
            <person name="Gunde-Cimerman N."/>
        </authorList>
    </citation>
    <scope>NUCLEOTIDE SEQUENCE [LARGE SCALE GENOMIC DNA]</scope>
    <source>
        <strain evidence="2 3">CBS 110374</strain>
    </source>
</reference>
<dbReference type="AlphaFoldDB" id="A0A074WW08"/>
<dbReference type="PANTHER" id="PTHR40466">
    <property type="entry name" value="EXPRESSED PROTEIN"/>
    <property type="match status" value="1"/>
</dbReference>
<feature type="compositionally biased region" description="Basic and acidic residues" evidence="1">
    <location>
        <begin position="32"/>
        <end position="43"/>
    </location>
</feature>
<dbReference type="RefSeq" id="XP_040883584.1">
    <property type="nucleotide sequence ID" value="XM_041025796.1"/>
</dbReference>
<name>A0A074WW08_AURM1</name>
<dbReference type="HOGENOM" id="CLU_136890_0_0_1"/>
<evidence type="ECO:0000313" key="2">
    <source>
        <dbReference type="EMBL" id="KEQ66561.1"/>
    </source>
</evidence>
<dbReference type="InterPro" id="IPR039965">
    <property type="entry name" value="C3H7.08c"/>
</dbReference>
<proteinExistence type="predicted"/>
<sequence length="144" mass="15579">MASIIGRAAFRATRPLRASGVNSGAENAASHASREADKQALKQGARKDPELYILLTIMSGAFGLAGWHFSRNPTSSSSENPVSKAADSEPWKTGGEAKYQYHPGGDTSKPRKDAPSALNEVIVPNVNLPRELHEKYNKWGKEGY</sequence>
<dbReference type="Proteomes" id="UP000030672">
    <property type="component" value="Unassembled WGS sequence"/>
</dbReference>
<evidence type="ECO:0000313" key="3">
    <source>
        <dbReference type="Proteomes" id="UP000030672"/>
    </source>
</evidence>
<feature type="region of interest" description="Disordered" evidence="1">
    <location>
        <begin position="69"/>
        <end position="115"/>
    </location>
</feature>
<dbReference type="PANTHER" id="PTHR40466:SF1">
    <property type="entry name" value="FUNGAL PROTEIN"/>
    <property type="match status" value="1"/>
</dbReference>